<organism evidence="10 11">
    <name type="scientific">Tetradesmus obliquus</name>
    <name type="common">Green alga</name>
    <name type="synonym">Acutodesmus obliquus</name>
    <dbReference type="NCBI Taxonomy" id="3088"/>
    <lineage>
        <taxon>Eukaryota</taxon>
        <taxon>Viridiplantae</taxon>
        <taxon>Chlorophyta</taxon>
        <taxon>core chlorophytes</taxon>
        <taxon>Chlorophyceae</taxon>
        <taxon>CS clade</taxon>
        <taxon>Sphaeropleales</taxon>
        <taxon>Scenedesmaceae</taxon>
        <taxon>Tetradesmus</taxon>
    </lineage>
</organism>
<feature type="domain" description="Importin N-terminal" evidence="9">
    <location>
        <begin position="24"/>
        <end position="98"/>
    </location>
</feature>
<keyword evidence="6" id="KW-0653">Protein transport</keyword>
<feature type="region of interest" description="Disordered" evidence="8">
    <location>
        <begin position="906"/>
        <end position="931"/>
    </location>
</feature>
<sequence>MDIQQLCAVLQGCLSANPEERKAAEALLKQHELAKGHGVNLLRVAGEPSLDMSVRQVASISIKQVAKKYWEPEKEGAPVLNDEDKATIREHLLQAIISAPHIVQSQLQEVLTTVVYCDYPQHWPQLLETVMAHLTSGDQPRMYGALLVLRVLTRKYEFRDDEERAPMAPIVNASFPVLLGLLQQLVANPSPTAQVAEFMKLVCKIFWSATFMAVPELLLNMEQFSGWMMCLHQAMRKPLPWDQLPAGLDERRKWVWFKALKWVLHITYRLFNRYGEPRLCKPGVDQQFAQLFEAHASSQFLEDQLLVLHPLASGRYLSPRVVNLSLQYLTRALELKGPYKQMKPHIEPLLSQVVLPLLCFDEEDAELWEEDPQEFVRKGYDVLEDMMGTKTAAANFVTTLAQKKPKTHLPWLMARLVEVMNAHDAAVKAAAAGGPPVSMELARQMDGAMLAIGSLSSTLKARDPYRSQLEALLSAHVLPAFGSQSGHLRAKAAWLAKEFADISFSEGGSGAGPLFNTLLQQVINCLHDSELPVRVEGVMALRSFVEELADAAPLKPVLPQLMDSIFKLMNEVENEELVFTLEVLVDKFGDEIAPFAVNLARNLTAAFWKYSGMADGEDGEEEDDQAAVAAYGCLKALNTLLDGVAEMKHLLPVLEEVLYPVMAKCLSSDGQDVLEDVLELLAYFTYFGELSPRLWGLWPQLHALVLDFGIDYWENILIPLDNFISRGSETYLTSTSPNYQESVFQMVQHTLTGDYDELNMIPAVKLMEVVLQNCPGKVDACLQPYLQLALNKLRSAENRLLKDELLLLVANALYYNAAATLAILQQFGAVQQLFGLMFSCIFARTKADKPAHFKPQQAKKVMVLGLLALLGNAPDAALPAELAAGLPQLLSGLVRLLMDLKVQQDKAAEAEAEEEDPDEEDDVAADDGDDDDAAADAQLEEDDAYMQRLRKQALKMLRGETAEDDDDSEDEWSDDGEEAIGTPLDDIDPFVSFAEVLGQMQAAMPGRYAALVAGADAGVLGALQGMSEYAAQIKQKKAAEAAAAAQQ</sequence>
<reference evidence="10 11" key="1">
    <citation type="submission" date="2023-05" db="EMBL/GenBank/DDBJ databases">
        <title>A 100% complete, gapless, phased diploid assembly of the Scenedesmus obliquus UTEX 3031 genome.</title>
        <authorList>
            <person name="Biondi T.C."/>
            <person name="Hanschen E.R."/>
            <person name="Kwon T."/>
            <person name="Eng W."/>
            <person name="Kruse C.P.S."/>
            <person name="Koehler S.I."/>
            <person name="Kunde Y."/>
            <person name="Gleasner C.D."/>
            <person name="You Mak K.T."/>
            <person name="Polle J."/>
            <person name="Hovde B.T."/>
            <person name="Starkenburg S.R."/>
        </authorList>
    </citation>
    <scope>NUCLEOTIDE SEQUENCE [LARGE SCALE GENOMIC DNA]</scope>
    <source>
        <strain evidence="10 11">DOE0152z</strain>
    </source>
</reference>
<proteinExistence type="inferred from homology"/>
<dbReference type="PANTHER" id="PTHR10997">
    <property type="entry name" value="IMPORTIN-7, 8, 11"/>
    <property type="match status" value="1"/>
</dbReference>
<dbReference type="InterPro" id="IPR011989">
    <property type="entry name" value="ARM-like"/>
</dbReference>
<dbReference type="PANTHER" id="PTHR10997:SF18">
    <property type="entry name" value="D-IMPORTIN 7_RANBP7"/>
    <property type="match status" value="1"/>
</dbReference>
<dbReference type="SUPFAM" id="SSF48371">
    <property type="entry name" value="ARM repeat"/>
    <property type="match status" value="1"/>
</dbReference>
<keyword evidence="7" id="KW-0539">Nucleus</keyword>
<evidence type="ECO:0000313" key="11">
    <source>
        <dbReference type="Proteomes" id="UP001244341"/>
    </source>
</evidence>
<comment type="similarity">
    <text evidence="3">Belongs to the importin beta family.</text>
</comment>
<evidence type="ECO:0000256" key="3">
    <source>
        <dbReference type="ARBA" id="ARBA00007991"/>
    </source>
</evidence>
<keyword evidence="11" id="KW-1185">Reference proteome</keyword>
<comment type="subcellular location">
    <subcellularLocation>
        <location evidence="2">Cytoplasm</location>
    </subcellularLocation>
    <subcellularLocation>
        <location evidence="1">Nucleus</location>
    </subcellularLocation>
</comment>
<evidence type="ECO:0000256" key="8">
    <source>
        <dbReference type="SAM" id="MobiDB-lite"/>
    </source>
</evidence>
<dbReference type="InterPro" id="IPR058669">
    <property type="entry name" value="TPR_IPO7/11-like"/>
</dbReference>
<evidence type="ECO:0000259" key="9">
    <source>
        <dbReference type="PROSITE" id="PS50166"/>
    </source>
</evidence>
<name>A0ABY8TSM8_TETOB</name>
<dbReference type="Pfam" id="PF25758">
    <property type="entry name" value="TPR_IPO11"/>
    <property type="match status" value="1"/>
</dbReference>
<evidence type="ECO:0000256" key="4">
    <source>
        <dbReference type="ARBA" id="ARBA00022448"/>
    </source>
</evidence>
<dbReference type="Gene3D" id="1.25.10.10">
    <property type="entry name" value="Leucine-rich Repeat Variant"/>
    <property type="match status" value="1"/>
</dbReference>
<dbReference type="Pfam" id="PF03810">
    <property type="entry name" value="IBN_N"/>
    <property type="match status" value="1"/>
</dbReference>
<feature type="compositionally biased region" description="Acidic residues" evidence="8">
    <location>
        <begin position="962"/>
        <end position="978"/>
    </location>
</feature>
<feature type="region of interest" description="Disordered" evidence="8">
    <location>
        <begin position="959"/>
        <end position="985"/>
    </location>
</feature>
<evidence type="ECO:0000256" key="1">
    <source>
        <dbReference type="ARBA" id="ARBA00004123"/>
    </source>
</evidence>
<dbReference type="Proteomes" id="UP001244341">
    <property type="component" value="Chromosome 3b"/>
</dbReference>
<evidence type="ECO:0000256" key="2">
    <source>
        <dbReference type="ARBA" id="ARBA00004496"/>
    </source>
</evidence>
<keyword evidence="5" id="KW-0963">Cytoplasm</keyword>
<accession>A0ABY8TSM8</accession>
<dbReference type="PROSITE" id="PS50166">
    <property type="entry name" value="IMPORTIN_B_NT"/>
    <property type="match status" value="1"/>
</dbReference>
<feature type="compositionally biased region" description="Acidic residues" evidence="8">
    <location>
        <begin position="910"/>
        <end position="931"/>
    </location>
</feature>
<keyword evidence="4" id="KW-0813">Transport</keyword>
<dbReference type="SMART" id="SM00913">
    <property type="entry name" value="IBN_N"/>
    <property type="match status" value="1"/>
</dbReference>
<evidence type="ECO:0000256" key="5">
    <source>
        <dbReference type="ARBA" id="ARBA00022490"/>
    </source>
</evidence>
<protein>
    <recommendedName>
        <fullName evidence="9">Importin N-terminal domain-containing protein</fullName>
    </recommendedName>
</protein>
<evidence type="ECO:0000256" key="7">
    <source>
        <dbReference type="ARBA" id="ARBA00023242"/>
    </source>
</evidence>
<dbReference type="InterPro" id="IPR013713">
    <property type="entry name" value="XPO2_central"/>
</dbReference>
<dbReference type="InterPro" id="IPR001494">
    <property type="entry name" value="Importin-beta_N"/>
</dbReference>
<gene>
    <name evidence="10" type="ORF">OEZ85_012207</name>
</gene>
<dbReference type="InterPro" id="IPR016024">
    <property type="entry name" value="ARM-type_fold"/>
</dbReference>
<dbReference type="EMBL" id="CP126210">
    <property type="protein sequence ID" value="WIA12134.1"/>
    <property type="molecule type" value="Genomic_DNA"/>
</dbReference>
<evidence type="ECO:0000256" key="6">
    <source>
        <dbReference type="ARBA" id="ARBA00022927"/>
    </source>
</evidence>
<evidence type="ECO:0000313" key="10">
    <source>
        <dbReference type="EMBL" id="WIA12134.1"/>
    </source>
</evidence>
<dbReference type="Pfam" id="PF08506">
    <property type="entry name" value="Cse1"/>
    <property type="match status" value="1"/>
</dbReference>